<dbReference type="Proteomes" id="UP000219338">
    <property type="component" value="Unassembled WGS sequence"/>
</dbReference>
<keyword evidence="1" id="KW-0732">Signal</keyword>
<accession>A0A284S0I6</accession>
<protein>
    <recommendedName>
        <fullName evidence="2">Carboxylesterase type B domain-containing protein</fullName>
    </recommendedName>
</protein>
<name>A0A284S0I6_ARMOS</name>
<dbReference type="SUPFAM" id="SSF53474">
    <property type="entry name" value="alpha/beta-Hydrolases"/>
    <property type="match status" value="1"/>
</dbReference>
<sequence>MIVNLLLGVLLAASPARSSQLDIQLPSGIFTGQHANGLDRWLGIPFALPPVGNLRFMAPVPVRTNFSRVRRNATTFGNACPQPPGDLGASISEDCLYLNIWRPEGAVDNTEGLPVLFWIHGGAYTSGAASMSRYDPTRILNRSIEIGKPILFVSTNYRLNTFGFARKLSSVNVPPGDLNVGLLDQWQALIFVHENIRAFGGDPSKESLMTPSLIRSSILPPQSAGAGSVEAHFVFPASESFPLFRAGIADSSSGPFKDSPDASTYDRPGRPFDMLLTQTGCAAGPGSVECLRDVPFETLMNISNTMIVNTFNGQLWDPSVGPPSSLIPERASAKIKRGDFLRLPYIGGTNVNEGTAFSTSLLGLHLSDNGQNAAFDNFVNEVVNLNRTLAPDLFAGLHQLWPANDSSLGAPFNTGDSLFDRGEAWFTDELFLAPRRLFFEHASASQPMYAYYFREFIPGNNPELGVSHGSELSLLFGPVPTDIEDEFANQMVDFYVNFVWGLNPGSAWERYTLTSKHVLQLLRDNITMIPDDWDVDKTNFLNSHEWLLITLINLVQARRVPYTYNPGAAEGTGFSLTLAHPSRDLLDIQYANKVSQSSLCNIGTKREGLLCDFENSMPWRWATTMSRYVFGTSEHHWHLLADSYCRLRPDCANTSPSESVSGVPKEF</sequence>
<feature type="signal peptide" evidence="1">
    <location>
        <begin position="1"/>
        <end position="18"/>
    </location>
</feature>
<evidence type="ECO:0000313" key="4">
    <source>
        <dbReference type="Proteomes" id="UP000219338"/>
    </source>
</evidence>
<evidence type="ECO:0000256" key="1">
    <source>
        <dbReference type="SAM" id="SignalP"/>
    </source>
</evidence>
<dbReference type="Pfam" id="PF00135">
    <property type="entry name" value="COesterase"/>
    <property type="match status" value="1"/>
</dbReference>
<reference evidence="4" key="1">
    <citation type="journal article" date="2017" name="Nat. Ecol. Evol.">
        <title>Genome expansion and lineage-specific genetic innovations in the forest pathogenic fungi Armillaria.</title>
        <authorList>
            <person name="Sipos G."/>
            <person name="Prasanna A.N."/>
            <person name="Walter M.C."/>
            <person name="O'Connor E."/>
            <person name="Balint B."/>
            <person name="Krizsan K."/>
            <person name="Kiss B."/>
            <person name="Hess J."/>
            <person name="Varga T."/>
            <person name="Slot J."/>
            <person name="Riley R."/>
            <person name="Boka B."/>
            <person name="Rigling D."/>
            <person name="Barry K."/>
            <person name="Lee J."/>
            <person name="Mihaltcheva S."/>
            <person name="LaButti K."/>
            <person name="Lipzen A."/>
            <person name="Waldron R."/>
            <person name="Moloney N.M."/>
            <person name="Sperisen C."/>
            <person name="Kredics L."/>
            <person name="Vagvoelgyi C."/>
            <person name="Patrignani A."/>
            <person name="Fitzpatrick D."/>
            <person name="Nagy I."/>
            <person name="Doyle S."/>
            <person name="Anderson J.B."/>
            <person name="Grigoriev I.V."/>
            <person name="Gueldener U."/>
            <person name="Muensterkoetter M."/>
            <person name="Nagy L.G."/>
        </authorList>
    </citation>
    <scope>NUCLEOTIDE SEQUENCE [LARGE SCALE GENOMIC DNA]</scope>
    <source>
        <strain evidence="4">C18/9</strain>
    </source>
</reference>
<organism evidence="3 4">
    <name type="scientific">Armillaria ostoyae</name>
    <name type="common">Armillaria root rot fungus</name>
    <dbReference type="NCBI Taxonomy" id="47428"/>
    <lineage>
        <taxon>Eukaryota</taxon>
        <taxon>Fungi</taxon>
        <taxon>Dikarya</taxon>
        <taxon>Basidiomycota</taxon>
        <taxon>Agaricomycotina</taxon>
        <taxon>Agaricomycetes</taxon>
        <taxon>Agaricomycetidae</taxon>
        <taxon>Agaricales</taxon>
        <taxon>Marasmiineae</taxon>
        <taxon>Physalacriaceae</taxon>
        <taxon>Armillaria</taxon>
    </lineage>
</organism>
<dbReference type="AlphaFoldDB" id="A0A284S0I6"/>
<feature type="chain" id="PRO_5012718523" description="Carboxylesterase type B domain-containing protein" evidence="1">
    <location>
        <begin position="19"/>
        <end position="667"/>
    </location>
</feature>
<gene>
    <name evidence="3" type="ORF">ARMOST_17984</name>
</gene>
<dbReference type="EMBL" id="FUEG01000024">
    <property type="protein sequence ID" value="SJL14521.1"/>
    <property type="molecule type" value="Genomic_DNA"/>
</dbReference>
<evidence type="ECO:0000313" key="3">
    <source>
        <dbReference type="EMBL" id="SJL14521.1"/>
    </source>
</evidence>
<feature type="domain" description="Carboxylesterase type B" evidence="2">
    <location>
        <begin position="23"/>
        <end position="525"/>
    </location>
</feature>
<dbReference type="Gene3D" id="3.40.50.1820">
    <property type="entry name" value="alpha/beta hydrolase"/>
    <property type="match status" value="1"/>
</dbReference>
<proteinExistence type="predicted"/>
<dbReference type="InterPro" id="IPR019819">
    <property type="entry name" value="Carboxylesterase_B_CS"/>
</dbReference>
<dbReference type="PROSITE" id="PS00941">
    <property type="entry name" value="CARBOXYLESTERASE_B_2"/>
    <property type="match status" value="1"/>
</dbReference>
<evidence type="ECO:0000259" key="2">
    <source>
        <dbReference type="Pfam" id="PF00135"/>
    </source>
</evidence>
<dbReference type="STRING" id="47428.A0A284S0I6"/>
<keyword evidence="4" id="KW-1185">Reference proteome</keyword>
<dbReference type="OrthoDB" id="408631at2759"/>
<dbReference type="PANTHER" id="PTHR11559">
    <property type="entry name" value="CARBOXYLESTERASE"/>
    <property type="match status" value="1"/>
</dbReference>
<dbReference type="OMA" id="PMIPFKP"/>
<dbReference type="InterPro" id="IPR002018">
    <property type="entry name" value="CarbesteraseB"/>
</dbReference>
<dbReference type="InterPro" id="IPR050309">
    <property type="entry name" value="Type-B_Carboxylest/Lipase"/>
</dbReference>
<dbReference type="InterPro" id="IPR029058">
    <property type="entry name" value="AB_hydrolase_fold"/>
</dbReference>